<feature type="compositionally biased region" description="Low complexity" evidence="1">
    <location>
        <begin position="106"/>
        <end position="124"/>
    </location>
</feature>
<dbReference type="PANTHER" id="PTHR33492">
    <property type="entry name" value="OSJNBA0043A12.37 PROTEIN-RELATED"/>
    <property type="match status" value="1"/>
</dbReference>
<dbReference type="Pfam" id="PF13837">
    <property type="entry name" value="Myb_DNA-bind_4"/>
    <property type="match status" value="1"/>
</dbReference>
<feature type="region of interest" description="Disordered" evidence="1">
    <location>
        <begin position="402"/>
        <end position="439"/>
    </location>
</feature>
<feature type="compositionally biased region" description="Pro residues" evidence="1">
    <location>
        <begin position="205"/>
        <end position="218"/>
    </location>
</feature>
<evidence type="ECO:0000313" key="4">
    <source>
        <dbReference type="Proteomes" id="UP001497516"/>
    </source>
</evidence>
<gene>
    <name evidence="3" type="ORF">LTRI10_LOCUS8402</name>
</gene>
<dbReference type="Gene3D" id="1.10.10.60">
    <property type="entry name" value="Homeodomain-like"/>
    <property type="match status" value="1"/>
</dbReference>
<dbReference type="AlphaFoldDB" id="A0AAV2CWU1"/>
<evidence type="ECO:0000256" key="1">
    <source>
        <dbReference type="SAM" id="MobiDB-lite"/>
    </source>
</evidence>
<feature type="compositionally biased region" description="Pro residues" evidence="1">
    <location>
        <begin position="235"/>
        <end position="267"/>
    </location>
</feature>
<dbReference type="InterPro" id="IPR001005">
    <property type="entry name" value="SANT/Myb"/>
</dbReference>
<feature type="compositionally biased region" description="Polar residues" evidence="1">
    <location>
        <begin position="164"/>
        <end position="192"/>
    </location>
</feature>
<keyword evidence="4" id="KW-1185">Reference proteome</keyword>
<feature type="region of interest" description="Disordered" evidence="1">
    <location>
        <begin position="97"/>
        <end position="128"/>
    </location>
</feature>
<evidence type="ECO:0000313" key="3">
    <source>
        <dbReference type="EMBL" id="CAL1361003.1"/>
    </source>
</evidence>
<feature type="compositionally biased region" description="Gly residues" evidence="1">
    <location>
        <begin position="301"/>
        <end position="317"/>
    </location>
</feature>
<evidence type="ECO:0000259" key="2">
    <source>
        <dbReference type="PROSITE" id="PS50090"/>
    </source>
</evidence>
<feature type="domain" description="Myb-like" evidence="2">
    <location>
        <begin position="15"/>
        <end position="86"/>
    </location>
</feature>
<dbReference type="PROSITE" id="PS50090">
    <property type="entry name" value="MYB_LIKE"/>
    <property type="match status" value="1"/>
</dbReference>
<name>A0AAV2CWU1_9ROSI</name>
<dbReference type="Proteomes" id="UP001497516">
    <property type="component" value="Chromosome 10"/>
</dbReference>
<dbReference type="PANTHER" id="PTHR33492:SF12">
    <property type="entry name" value="HOMEODOMAIN-LIKE SUPERFAMILY PROTEIN-RELATED"/>
    <property type="match status" value="1"/>
</dbReference>
<reference evidence="3 4" key="1">
    <citation type="submission" date="2024-04" db="EMBL/GenBank/DDBJ databases">
        <authorList>
            <person name="Fracassetti M."/>
        </authorList>
    </citation>
    <scope>NUCLEOTIDE SEQUENCE [LARGE SCALE GENOMIC DNA]</scope>
</reference>
<organism evidence="3 4">
    <name type="scientific">Linum trigynum</name>
    <dbReference type="NCBI Taxonomy" id="586398"/>
    <lineage>
        <taxon>Eukaryota</taxon>
        <taxon>Viridiplantae</taxon>
        <taxon>Streptophyta</taxon>
        <taxon>Embryophyta</taxon>
        <taxon>Tracheophyta</taxon>
        <taxon>Spermatophyta</taxon>
        <taxon>Magnoliopsida</taxon>
        <taxon>eudicotyledons</taxon>
        <taxon>Gunneridae</taxon>
        <taxon>Pentapetalae</taxon>
        <taxon>rosids</taxon>
        <taxon>fabids</taxon>
        <taxon>Malpighiales</taxon>
        <taxon>Linaceae</taxon>
        <taxon>Linum</taxon>
    </lineage>
</organism>
<proteinExistence type="predicted"/>
<feature type="compositionally biased region" description="Low complexity" evidence="1">
    <location>
        <begin position="318"/>
        <end position="327"/>
    </location>
</feature>
<dbReference type="EMBL" id="OZ034814">
    <property type="protein sequence ID" value="CAL1361003.1"/>
    <property type="molecule type" value="Genomic_DNA"/>
</dbReference>
<accession>A0AAV2CWU1</accession>
<dbReference type="InterPro" id="IPR044822">
    <property type="entry name" value="Myb_DNA-bind_4"/>
</dbReference>
<protein>
    <recommendedName>
        <fullName evidence="2">Myb-like domain-containing protein</fullName>
    </recommendedName>
</protein>
<sequence length="439" mass="47240">MMADQGGGGGGSVMIRDYRKGNWTVTETMVLIEAKRMDEERRTKRIGASGNSKPAELRWKWVEDYCWRKGCFRSQNQCNDKWDNLMRDYKKVRDYHRRLPPPFPPSAAAEEAAAAASTTTSASSYWKLDKNERKERNLPSNMLPQIYDALVDVVESRGGGGGSHPTSGANTPRTPSVSPSSGKPMIDQSTNDLLHNHPLHQQQQQPPPAIALPPPLLTAPPRQHPISVLPRAQPAVPPPPPPHPLTALPLPPHSHPPPPPTHPPHQPSPTTSDDGSSEEEDSLGSPPPAPNKRMRTTSLSGCGGGGEEGTSRGGGGTTATSSPSTSSADEGDRVVVVGREISRVAEAIQACQEGQERRHREMVSLQERRLEIEESNTEITRHGINGLVGAVNKLANSILALASSSSSSPSHMNNNSTGNISNKPHNPNQNPSSSSQPPN</sequence>
<feature type="region of interest" description="Disordered" evidence="1">
    <location>
        <begin position="155"/>
        <end position="334"/>
    </location>
</feature>